<feature type="transmembrane region" description="Helical" evidence="1">
    <location>
        <begin position="148"/>
        <end position="169"/>
    </location>
</feature>
<dbReference type="Proteomes" id="UP001597417">
    <property type="component" value="Unassembled WGS sequence"/>
</dbReference>
<sequence>MTPTPLPPGRPVTSAERWRFLWLAVARPAITVVALIVLYYYLPVDKKLDVWGTLFLVAGLSLVVAMIVWQVRLIALSPYPALQGVQALAIIVPLFLLVFANVYYIMEHDLPGSFTKHLTRTDALYFVVTVFSTVGFGDITAATQVARVLVTIQMVADLLVLGVVLRVIVSAVQLRRQDPDAMRAATQRQITMLSRLRRRRNR</sequence>
<dbReference type="SUPFAM" id="SSF81324">
    <property type="entry name" value="Voltage-gated potassium channels"/>
    <property type="match status" value="1"/>
</dbReference>
<organism evidence="3 4">
    <name type="scientific">Amycolatopsis pigmentata</name>
    <dbReference type="NCBI Taxonomy" id="450801"/>
    <lineage>
        <taxon>Bacteria</taxon>
        <taxon>Bacillati</taxon>
        <taxon>Actinomycetota</taxon>
        <taxon>Actinomycetes</taxon>
        <taxon>Pseudonocardiales</taxon>
        <taxon>Pseudonocardiaceae</taxon>
        <taxon>Amycolatopsis</taxon>
    </lineage>
</organism>
<feature type="transmembrane region" description="Helical" evidence="1">
    <location>
        <begin position="123"/>
        <end position="142"/>
    </location>
</feature>
<evidence type="ECO:0000256" key="1">
    <source>
        <dbReference type="SAM" id="Phobius"/>
    </source>
</evidence>
<proteinExistence type="predicted"/>
<keyword evidence="4" id="KW-1185">Reference proteome</keyword>
<name>A0ABW5FPX4_9PSEU</name>
<feature type="transmembrane region" description="Helical" evidence="1">
    <location>
        <begin position="20"/>
        <end position="42"/>
    </location>
</feature>
<evidence type="ECO:0000259" key="2">
    <source>
        <dbReference type="Pfam" id="PF07885"/>
    </source>
</evidence>
<dbReference type="Gene3D" id="1.10.287.70">
    <property type="match status" value="1"/>
</dbReference>
<gene>
    <name evidence="3" type="ORF">ACFSXZ_06975</name>
</gene>
<comment type="caution">
    <text evidence="3">The sequence shown here is derived from an EMBL/GenBank/DDBJ whole genome shotgun (WGS) entry which is preliminary data.</text>
</comment>
<keyword evidence="1" id="KW-0812">Transmembrane</keyword>
<feature type="transmembrane region" description="Helical" evidence="1">
    <location>
        <begin position="81"/>
        <end position="103"/>
    </location>
</feature>
<dbReference type="EMBL" id="JBHUKR010000004">
    <property type="protein sequence ID" value="MFD2416066.1"/>
    <property type="molecule type" value="Genomic_DNA"/>
</dbReference>
<reference evidence="4" key="1">
    <citation type="journal article" date="2019" name="Int. J. Syst. Evol. Microbiol.">
        <title>The Global Catalogue of Microorganisms (GCM) 10K type strain sequencing project: providing services to taxonomists for standard genome sequencing and annotation.</title>
        <authorList>
            <consortium name="The Broad Institute Genomics Platform"/>
            <consortium name="The Broad Institute Genome Sequencing Center for Infectious Disease"/>
            <person name="Wu L."/>
            <person name="Ma J."/>
        </authorList>
    </citation>
    <scope>NUCLEOTIDE SEQUENCE [LARGE SCALE GENOMIC DNA]</scope>
    <source>
        <strain evidence="4">CGMCC 4.7645</strain>
    </source>
</reference>
<evidence type="ECO:0000313" key="4">
    <source>
        <dbReference type="Proteomes" id="UP001597417"/>
    </source>
</evidence>
<feature type="transmembrane region" description="Helical" evidence="1">
    <location>
        <begin position="54"/>
        <end position="75"/>
    </location>
</feature>
<keyword evidence="1" id="KW-0472">Membrane</keyword>
<dbReference type="GO" id="GO:0034220">
    <property type="term" value="P:monoatomic ion transmembrane transport"/>
    <property type="evidence" value="ECO:0007669"/>
    <property type="project" value="UniProtKB-KW"/>
</dbReference>
<keyword evidence="3" id="KW-0407">Ion channel</keyword>
<keyword evidence="3" id="KW-0406">Ion transport</keyword>
<dbReference type="RefSeq" id="WP_378262444.1">
    <property type="nucleotide sequence ID" value="NZ_JBHUKR010000004.1"/>
</dbReference>
<accession>A0ABW5FPX4</accession>
<keyword evidence="3" id="KW-0813">Transport</keyword>
<keyword evidence="1" id="KW-1133">Transmembrane helix</keyword>
<evidence type="ECO:0000313" key="3">
    <source>
        <dbReference type="EMBL" id="MFD2416066.1"/>
    </source>
</evidence>
<feature type="domain" description="Potassium channel" evidence="2">
    <location>
        <begin position="93"/>
        <end position="172"/>
    </location>
</feature>
<dbReference type="Pfam" id="PF07885">
    <property type="entry name" value="Ion_trans_2"/>
    <property type="match status" value="1"/>
</dbReference>
<dbReference type="InterPro" id="IPR013099">
    <property type="entry name" value="K_chnl_dom"/>
</dbReference>
<protein>
    <submittedName>
        <fullName evidence="3">Potassium channel family protein</fullName>
    </submittedName>
</protein>